<name>A0A838XS43_9HYPH</name>
<accession>A0A838XS43</accession>
<protein>
    <submittedName>
        <fullName evidence="3">Xanthine dehydrogenase accessory protein XdhC</fullName>
    </submittedName>
</protein>
<dbReference type="Gene3D" id="3.40.50.720">
    <property type="entry name" value="NAD(P)-binding Rossmann-like Domain"/>
    <property type="match status" value="1"/>
</dbReference>
<dbReference type="EMBL" id="JACEON010000016">
    <property type="protein sequence ID" value="MBA4613142.1"/>
    <property type="molecule type" value="Genomic_DNA"/>
</dbReference>
<gene>
    <name evidence="3" type="primary">xdhC</name>
    <name evidence="3" type="ORF">H1W37_15890</name>
</gene>
<dbReference type="Pfam" id="PF02625">
    <property type="entry name" value="XdhC_CoxI"/>
    <property type="match status" value="1"/>
</dbReference>
<evidence type="ECO:0000259" key="1">
    <source>
        <dbReference type="Pfam" id="PF02625"/>
    </source>
</evidence>
<reference evidence="3 4" key="2">
    <citation type="submission" date="2020-08" db="EMBL/GenBank/DDBJ databases">
        <title>Stappia taiwanensis sp. nov., isolated from a coastal thermal spring.</title>
        <authorList>
            <person name="Kampfer P."/>
        </authorList>
    </citation>
    <scope>NUCLEOTIDE SEQUENCE [LARGE SCALE GENOMIC DNA]</scope>
    <source>
        <strain evidence="3 4">DSM 23284</strain>
    </source>
</reference>
<dbReference type="PANTHER" id="PTHR30388:SF6">
    <property type="entry name" value="XANTHINE DEHYDROGENASE SUBUNIT A-RELATED"/>
    <property type="match status" value="1"/>
</dbReference>
<feature type="domain" description="XdhC- CoxI" evidence="1">
    <location>
        <begin position="11"/>
        <end position="78"/>
    </location>
</feature>
<dbReference type="InterPro" id="IPR003777">
    <property type="entry name" value="XdhC_CoxI"/>
</dbReference>
<dbReference type="PANTHER" id="PTHR30388">
    <property type="entry name" value="ALDEHYDE OXIDOREDUCTASE MOLYBDENUM COFACTOR ASSEMBLY PROTEIN"/>
    <property type="match status" value="1"/>
</dbReference>
<dbReference type="Pfam" id="PF13478">
    <property type="entry name" value="XdhC_C"/>
    <property type="match status" value="1"/>
</dbReference>
<proteinExistence type="predicted"/>
<feature type="domain" description="XdhC Rossmann" evidence="2">
    <location>
        <begin position="162"/>
        <end position="304"/>
    </location>
</feature>
<evidence type="ECO:0000313" key="3">
    <source>
        <dbReference type="EMBL" id="MBA4613142.1"/>
    </source>
</evidence>
<dbReference type="NCBIfam" id="TIGR02964">
    <property type="entry name" value="xanthine_xdhC"/>
    <property type="match status" value="1"/>
</dbReference>
<comment type="caution">
    <text evidence="3">The sequence shown here is derived from an EMBL/GenBank/DDBJ whole genome shotgun (WGS) entry which is preliminary data.</text>
</comment>
<dbReference type="InterPro" id="IPR052698">
    <property type="entry name" value="MoCofactor_Util/Proc"/>
</dbReference>
<dbReference type="RefSeq" id="WP_181761338.1">
    <property type="nucleotide sequence ID" value="NZ_BMCR01000001.1"/>
</dbReference>
<dbReference type="InterPro" id="IPR014308">
    <property type="entry name" value="Xanthine_DH_XdhC"/>
</dbReference>
<keyword evidence="4" id="KW-1185">Reference proteome</keyword>
<organism evidence="3 4">
    <name type="scientific">Stappia taiwanensis</name>
    <dbReference type="NCBI Taxonomy" id="992267"/>
    <lineage>
        <taxon>Bacteria</taxon>
        <taxon>Pseudomonadati</taxon>
        <taxon>Pseudomonadota</taxon>
        <taxon>Alphaproteobacteria</taxon>
        <taxon>Hyphomicrobiales</taxon>
        <taxon>Stappiaceae</taxon>
        <taxon>Stappia</taxon>
    </lineage>
</organism>
<evidence type="ECO:0000259" key="2">
    <source>
        <dbReference type="Pfam" id="PF13478"/>
    </source>
</evidence>
<evidence type="ECO:0000313" key="4">
    <source>
        <dbReference type="Proteomes" id="UP000559404"/>
    </source>
</evidence>
<dbReference type="Proteomes" id="UP000559404">
    <property type="component" value="Unassembled WGS sequence"/>
</dbReference>
<sequence>MTPWPAIVTALRTHGTCAMVTVLDVAGSAPREPGARMVVAPDLTFSGTIGGGTLEYQVIHNAAEAAAAGQDRFAVQRFSLGPDLGQCCGGRVSIAIETFTRNRLAEATRMAELGEGPFATVLSVDPAGNVGARHLLDDPAERTFGLHAGELVERFGDTPTPVMLFGAGHVGKTLVLALAMLPFKVEWIDSRADVFPAAVPRNVTCRTAERPEELVGMAAPGTLVLIMTHSHAQDLAIADAALHLAAIRHVGMIGSATKAARMRSRLRAAGHGEAALAHFVCPIGIAGISSKEPAVIAASVTADLLMRREVLSSVVDTTVHNYDGKTLAHRMRAG</sequence>
<reference evidence="3 4" key="1">
    <citation type="submission" date="2020-07" db="EMBL/GenBank/DDBJ databases">
        <authorList>
            <person name="Li M."/>
        </authorList>
    </citation>
    <scope>NUCLEOTIDE SEQUENCE [LARGE SCALE GENOMIC DNA]</scope>
    <source>
        <strain evidence="3 4">DSM 23284</strain>
    </source>
</reference>
<dbReference type="InterPro" id="IPR027051">
    <property type="entry name" value="XdhC_Rossmann_dom"/>
</dbReference>
<dbReference type="AlphaFoldDB" id="A0A838XS43"/>